<organism evidence="7 8">
    <name type="scientific">Carnegiea gigantea</name>
    <dbReference type="NCBI Taxonomy" id="171969"/>
    <lineage>
        <taxon>Eukaryota</taxon>
        <taxon>Viridiplantae</taxon>
        <taxon>Streptophyta</taxon>
        <taxon>Embryophyta</taxon>
        <taxon>Tracheophyta</taxon>
        <taxon>Spermatophyta</taxon>
        <taxon>Magnoliopsida</taxon>
        <taxon>eudicotyledons</taxon>
        <taxon>Gunneridae</taxon>
        <taxon>Pentapetalae</taxon>
        <taxon>Caryophyllales</taxon>
        <taxon>Cactineae</taxon>
        <taxon>Cactaceae</taxon>
        <taxon>Cactoideae</taxon>
        <taxon>Echinocereeae</taxon>
        <taxon>Carnegiea</taxon>
    </lineage>
</organism>
<keyword evidence="3 6" id="KW-0732">Signal</keyword>
<feature type="chain" id="PRO_5040148932" description="Lysosomal Pro-X carboxypeptidase" evidence="6">
    <location>
        <begin position="26"/>
        <end position="447"/>
    </location>
</feature>
<keyword evidence="4" id="KW-0378">Hydrolase</keyword>
<dbReference type="PANTHER" id="PTHR11010">
    <property type="entry name" value="PROTEASE S28 PRO-X CARBOXYPEPTIDASE-RELATED"/>
    <property type="match status" value="1"/>
</dbReference>
<dbReference type="InterPro" id="IPR008758">
    <property type="entry name" value="Peptidase_S28"/>
</dbReference>
<dbReference type="InterPro" id="IPR029058">
    <property type="entry name" value="AB_hydrolase_fold"/>
</dbReference>
<evidence type="ECO:0000313" key="8">
    <source>
        <dbReference type="Proteomes" id="UP001153076"/>
    </source>
</evidence>
<keyword evidence="2" id="KW-0645">Protease</keyword>
<dbReference type="Gene3D" id="3.40.50.1820">
    <property type="entry name" value="alpha/beta hydrolase"/>
    <property type="match status" value="2"/>
</dbReference>
<name>A0A9Q1K2Z4_9CARY</name>
<keyword evidence="8" id="KW-1185">Reference proteome</keyword>
<evidence type="ECO:0000256" key="6">
    <source>
        <dbReference type="SAM" id="SignalP"/>
    </source>
</evidence>
<proteinExistence type="inferred from homology"/>
<evidence type="ECO:0000256" key="1">
    <source>
        <dbReference type="ARBA" id="ARBA00011079"/>
    </source>
</evidence>
<keyword evidence="5" id="KW-0325">Glycoprotein</keyword>
<dbReference type="GO" id="GO:0070008">
    <property type="term" value="F:serine-type exopeptidase activity"/>
    <property type="evidence" value="ECO:0007669"/>
    <property type="project" value="InterPro"/>
</dbReference>
<reference evidence="7" key="1">
    <citation type="submission" date="2022-04" db="EMBL/GenBank/DDBJ databases">
        <title>Carnegiea gigantea Genome sequencing and assembly v2.</title>
        <authorList>
            <person name="Copetti D."/>
            <person name="Sanderson M.J."/>
            <person name="Burquez A."/>
            <person name="Wojciechowski M.F."/>
        </authorList>
    </citation>
    <scope>NUCLEOTIDE SEQUENCE</scope>
    <source>
        <strain evidence="7">SGP5-SGP5p</strain>
        <tissue evidence="7">Aerial part</tissue>
    </source>
</reference>
<evidence type="ECO:0000256" key="5">
    <source>
        <dbReference type="ARBA" id="ARBA00023180"/>
    </source>
</evidence>
<dbReference type="PANTHER" id="PTHR11010:SF96">
    <property type="entry name" value="LYSOSOMAL PRO-X CARBOXYPEPTIDASE-LIKE ISOFORM X1"/>
    <property type="match status" value="1"/>
</dbReference>
<comment type="similarity">
    <text evidence="1">Belongs to the peptidase S28 family.</text>
</comment>
<dbReference type="Proteomes" id="UP001153076">
    <property type="component" value="Unassembled WGS sequence"/>
</dbReference>
<dbReference type="OrthoDB" id="2130629at2759"/>
<evidence type="ECO:0000256" key="2">
    <source>
        <dbReference type="ARBA" id="ARBA00022670"/>
    </source>
</evidence>
<evidence type="ECO:0000256" key="4">
    <source>
        <dbReference type="ARBA" id="ARBA00022801"/>
    </source>
</evidence>
<dbReference type="AlphaFoldDB" id="A0A9Q1K2Z4"/>
<accession>A0A9Q1K2Z4</accession>
<dbReference type="Pfam" id="PF05577">
    <property type="entry name" value="Peptidase_S28"/>
    <property type="match status" value="2"/>
</dbReference>
<dbReference type="GO" id="GO:0008239">
    <property type="term" value="F:dipeptidyl-peptidase activity"/>
    <property type="evidence" value="ECO:0007669"/>
    <property type="project" value="TreeGrafter"/>
</dbReference>
<comment type="caution">
    <text evidence="7">The sequence shown here is derived from an EMBL/GenBank/DDBJ whole genome shotgun (WGS) entry which is preliminary data.</text>
</comment>
<evidence type="ECO:0008006" key="9">
    <source>
        <dbReference type="Google" id="ProtNLM"/>
    </source>
</evidence>
<gene>
    <name evidence="7" type="ORF">Cgig2_024786</name>
</gene>
<protein>
    <recommendedName>
        <fullName evidence="9">Lysosomal Pro-X carboxypeptidase</fullName>
    </recommendedName>
</protein>
<feature type="signal peptide" evidence="6">
    <location>
        <begin position="1"/>
        <end position="25"/>
    </location>
</feature>
<evidence type="ECO:0000313" key="7">
    <source>
        <dbReference type="EMBL" id="KAJ8435803.1"/>
    </source>
</evidence>
<sequence>MHHFVKSLQFLPWLVLLLLPTSVFAAPMLSRPPKGHRENNSSIDIGSSLGKDVKILFYPQTLDHFNYQPESYALFNQKYLISFKHWGGAKAKSPIRTAIGKYIADELILKEYGQHFKALLHRFYGDSIPFGMSMKEAVKNVSARGYFSSAQAIADYAELILHLKNKLNAHYSPVIVFGGSTYPHIVLGALASSAIVRFFDNIVSSSHCYYAIVSKEFKSHMFSPSYPAFLKNLCSPLKSTRKLKDFLQHVYSLAAMYNVPTISNICDAINNGGQEMDVLDRVSAGILSFPGAQTKCQSLNWQVIYDIDTILGWAWQTCSEMVIPMEDNTGKDSMFPSKIFDLKKFIKKCKAKYNVMPRPHWVTTYYGGHDIQLILKRLGSNIIFSNGLKDPYSVGGIIAIYTQNGTHTMDLLAAQEDDPKWLVHQRELEVANMNEWLKKYYNDLDQS</sequence>
<evidence type="ECO:0000256" key="3">
    <source>
        <dbReference type="ARBA" id="ARBA00022729"/>
    </source>
</evidence>
<dbReference type="GO" id="GO:0006508">
    <property type="term" value="P:proteolysis"/>
    <property type="evidence" value="ECO:0007669"/>
    <property type="project" value="UniProtKB-KW"/>
</dbReference>
<dbReference type="EMBL" id="JAKOGI010000386">
    <property type="protein sequence ID" value="KAJ8435803.1"/>
    <property type="molecule type" value="Genomic_DNA"/>
</dbReference>